<evidence type="ECO:0000256" key="2">
    <source>
        <dbReference type="ARBA" id="ARBA00023125"/>
    </source>
</evidence>
<dbReference type="GO" id="GO:0003677">
    <property type="term" value="F:DNA binding"/>
    <property type="evidence" value="ECO:0007669"/>
    <property type="project" value="UniProtKB-KW"/>
</dbReference>
<dbReference type="PROSITE" id="PS50943">
    <property type="entry name" value="HTH_CROC1"/>
    <property type="match status" value="1"/>
</dbReference>
<dbReference type="InterPro" id="IPR015927">
    <property type="entry name" value="Peptidase_S24_S26A/B/C"/>
</dbReference>
<dbReference type="SMART" id="SM00530">
    <property type="entry name" value="HTH_XRE"/>
    <property type="match status" value="1"/>
</dbReference>
<dbReference type="EMBL" id="LXER01000017">
    <property type="protein sequence ID" value="OAT32023.1"/>
    <property type="molecule type" value="Genomic_DNA"/>
</dbReference>
<comment type="caution">
    <text evidence="5">The sequence shown here is derived from an EMBL/GenBank/DDBJ whole genome shotgun (WGS) entry which is preliminary data.</text>
</comment>
<dbReference type="Pfam" id="PF00717">
    <property type="entry name" value="Peptidase_S24"/>
    <property type="match status" value="1"/>
</dbReference>
<protein>
    <submittedName>
        <fullName evidence="5">Putative transcriptional regulator</fullName>
    </submittedName>
</protein>
<evidence type="ECO:0000259" key="4">
    <source>
        <dbReference type="PROSITE" id="PS50943"/>
    </source>
</evidence>
<dbReference type="CDD" id="cd06529">
    <property type="entry name" value="S24_LexA-like"/>
    <property type="match status" value="1"/>
</dbReference>
<evidence type="ECO:0000256" key="3">
    <source>
        <dbReference type="ARBA" id="ARBA00023163"/>
    </source>
</evidence>
<dbReference type="PANTHER" id="PTHR40661:SF3">
    <property type="entry name" value="FELS-1 PROPHAGE TRANSCRIPTIONAL REGULATOR"/>
    <property type="match status" value="1"/>
</dbReference>
<keyword evidence="2" id="KW-0238">DNA-binding</keyword>
<dbReference type="SUPFAM" id="SSF47413">
    <property type="entry name" value="lambda repressor-like DNA-binding domains"/>
    <property type="match status" value="1"/>
</dbReference>
<dbReference type="PANTHER" id="PTHR40661">
    <property type="match status" value="1"/>
</dbReference>
<keyword evidence="6" id="KW-1185">Reference proteome</keyword>
<dbReference type="AlphaFoldDB" id="A0A1B7IQK2"/>
<accession>A0A1B7IQK2</accession>
<evidence type="ECO:0000256" key="1">
    <source>
        <dbReference type="ARBA" id="ARBA00023015"/>
    </source>
</evidence>
<name>A0A1B7IQK2_9ENTR</name>
<dbReference type="CDD" id="cd00093">
    <property type="entry name" value="HTH_XRE"/>
    <property type="match status" value="1"/>
</dbReference>
<dbReference type="SUPFAM" id="SSF51306">
    <property type="entry name" value="LexA/Signal peptidase"/>
    <property type="match status" value="1"/>
</dbReference>
<dbReference type="InterPro" id="IPR001387">
    <property type="entry name" value="Cro/C1-type_HTH"/>
</dbReference>
<dbReference type="Proteomes" id="UP000078410">
    <property type="component" value="Unassembled WGS sequence"/>
</dbReference>
<gene>
    <name evidence="5" type="ORF">M975_1915</name>
</gene>
<dbReference type="InterPro" id="IPR036286">
    <property type="entry name" value="LexA/Signal_pep-like_sf"/>
</dbReference>
<evidence type="ECO:0000313" key="6">
    <source>
        <dbReference type="Proteomes" id="UP000078410"/>
    </source>
</evidence>
<proteinExistence type="predicted"/>
<dbReference type="Pfam" id="PF01381">
    <property type="entry name" value="HTH_3"/>
    <property type="match status" value="1"/>
</dbReference>
<keyword evidence="1" id="KW-0805">Transcription regulation</keyword>
<keyword evidence="3" id="KW-0804">Transcription</keyword>
<feature type="domain" description="HTH cro/C1-type" evidence="4">
    <location>
        <begin position="33"/>
        <end position="86"/>
    </location>
</feature>
<reference evidence="5 6" key="1">
    <citation type="submission" date="2016-04" db="EMBL/GenBank/DDBJ databases">
        <title>ATOL: Assembling a taxonomically balanced genome-scale reconstruction of the evolutionary history of the Enterobacteriaceae.</title>
        <authorList>
            <person name="Plunkett G.III."/>
            <person name="Neeno-Eckwall E.C."/>
            <person name="Glasner J.D."/>
            <person name="Perna N.T."/>
        </authorList>
    </citation>
    <scope>NUCLEOTIDE SEQUENCE [LARGE SCALE GENOMIC DNA]</scope>
    <source>
        <strain evidence="5 6">ATCC 51605</strain>
    </source>
</reference>
<organism evidence="5 6">
    <name type="scientific">Buttiauxella brennerae ATCC 51605</name>
    <dbReference type="NCBI Taxonomy" id="1354251"/>
    <lineage>
        <taxon>Bacteria</taxon>
        <taxon>Pseudomonadati</taxon>
        <taxon>Pseudomonadota</taxon>
        <taxon>Gammaproteobacteria</taxon>
        <taxon>Enterobacterales</taxon>
        <taxon>Enterobacteriaceae</taxon>
        <taxon>Buttiauxella</taxon>
    </lineage>
</organism>
<dbReference type="InterPro" id="IPR039418">
    <property type="entry name" value="LexA-like"/>
</dbReference>
<sequence length="253" mass="27826">MSIDIGNSETLLTSNTATYKFGGMKIDTLADRLNLAMERSGMTQGALAKASGVAQPTIWRLASGNAKGSTRIVDIANALGVRPDWLSSGEGSMSDEGQKPVVKEARPQEGIFRVDVLDIKVSAGPGTYMISDAVEVLHAIEFTTEHARSLFGNRPDGEVKVMTVDGDSMSPTLNSGDRLFFDVSMRHFKTDGVYAFVFGRTFHVKRLQMQGDKLAVLSDNPTYEKWYIAEDNQDQFYVMGKALIHESIKYNKL</sequence>
<dbReference type="Gene3D" id="1.10.260.40">
    <property type="entry name" value="lambda repressor-like DNA-binding domains"/>
    <property type="match status" value="1"/>
</dbReference>
<dbReference type="InterPro" id="IPR010982">
    <property type="entry name" value="Lambda_DNA-bd_dom_sf"/>
</dbReference>
<dbReference type="Gene3D" id="2.10.109.10">
    <property type="entry name" value="Umud Fragment, subunit A"/>
    <property type="match status" value="1"/>
</dbReference>
<dbReference type="PATRIC" id="fig|1354251.4.peg.1977"/>
<evidence type="ECO:0000313" key="5">
    <source>
        <dbReference type="EMBL" id="OAT32023.1"/>
    </source>
</evidence>